<dbReference type="PROSITE" id="PS50983">
    <property type="entry name" value="FE_B12_PBP"/>
    <property type="match status" value="1"/>
</dbReference>
<evidence type="ECO:0000313" key="5">
    <source>
        <dbReference type="Proteomes" id="UP000078272"/>
    </source>
</evidence>
<dbReference type="STRING" id="401562.NS365_03235"/>
<dbReference type="Gene3D" id="3.40.50.1980">
    <property type="entry name" value="Nitrogenase molybdenum iron protein domain"/>
    <property type="match status" value="2"/>
</dbReference>
<dbReference type="EMBL" id="LDQA01000009">
    <property type="protein sequence ID" value="KTR07597.1"/>
    <property type="molecule type" value="Genomic_DNA"/>
</dbReference>
<dbReference type="OrthoDB" id="9797850at2"/>
<organism evidence="3 5">
    <name type="scientific">Aureimonas ureilytica</name>
    <dbReference type="NCBI Taxonomy" id="401562"/>
    <lineage>
        <taxon>Bacteria</taxon>
        <taxon>Pseudomonadati</taxon>
        <taxon>Pseudomonadota</taxon>
        <taxon>Alphaproteobacteria</taxon>
        <taxon>Hyphomicrobiales</taxon>
        <taxon>Aurantimonadaceae</taxon>
        <taxon>Aureimonas</taxon>
    </lineage>
</organism>
<dbReference type="PANTHER" id="PTHR30535:SF7">
    <property type="entry name" value="IRON(III) DICITRATE-BINDING PROTEIN"/>
    <property type="match status" value="1"/>
</dbReference>
<dbReference type="Proteomes" id="UP000078272">
    <property type="component" value="Unassembled WGS sequence"/>
</dbReference>
<dbReference type="EMBL" id="LDPZ01000015">
    <property type="protein sequence ID" value="KTQ96422.1"/>
    <property type="molecule type" value="Genomic_DNA"/>
</dbReference>
<evidence type="ECO:0000313" key="4">
    <source>
        <dbReference type="EMBL" id="KTR07597.1"/>
    </source>
</evidence>
<dbReference type="AlphaFoldDB" id="A0A175RC08"/>
<dbReference type="Pfam" id="PF01497">
    <property type="entry name" value="Peripla_BP_2"/>
    <property type="match status" value="1"/>
</dbReference>
<reference evidence="5 6" key="1">
    <citation type="journal article" date="2016" name="Front. Microbiol.">
        <title>Genomic Resource of Rice Seed Associated Bacteria.</title>
        <authorList>
            <person name="Midha S."/>
            <person name="Bansal K."/>
            <person name="Sharma S."/>
            <person name="Kumar N."/>
            <person name="Patil P.P."/>
            <person name="Chaudhry V."/>
            <person name="Patil P.B."/>
        </authorList>
    </citation>
    <scope>NUCLEOTIDE SEQUENCE [LARGE SCALE GENOMIC DNA]</scope>
    <source>
        <strain evidence="3 5">NS226</strain>
        <strain evidence="4 6">NS365</strain>
    </source>
</reference>
<sequence length="320" mass="34387">MKISALLTGLAAALAATSAYAFPVSVENCGRTLTFDKAPTRAVVHDLNMSEMAFALGLQPNMAGVTGVSGWYKTTPAFDAAKGSIPELAPKYPTMETLLAAQADFFFAGWYYGMKPGGEVTPDTLSAKGIPTYVLTESCAQVDKARPRASMDLLYTDELALGTIFGKDAKAKELVDGWEARISKVKEAVKGEAPVSVFLYDSGEDKPFTAGKFAMPTALIEAAGGTNILGDLDMSWGTTSWEDVAVKNPQFLILLDYQDGAGYRKLLDFLKAHPAMKETDAVKNERFLPLRYEQITPGPANIDAVEALAKALHPARFPAK</sequence>
<dbReference type="InterPro" id="IPR002491">
    <property type="entry name" value="ABC_transptr_periplasmic_BD"/>
</dbReference>
<keyword evidence="6" id="KW-1185">Reference proteome</keyword>
<proteinExistence type="predicted"/>
<dbReference type="InterPro" id="IPR050902">
    <property type="entry name" value="ABC_Transporter_SBP"/>
</dbReference>
<accession>A0A175RC08</accession>
<evidence type="ECO:0000256" key="1">
    <source>
        <dbReference type="SAM" id="SignalP"/>
    </source>
</evidence>
<feature type="chain" id="PRO_5010454929" evidence="1">
    <location>
        <begin position="22"/>
        <end position="320"/>
    </location>
</feature>
<gene>
    <name evidence="3" type="ORF">NS226_07465</name>
    <name evidence="4" type="ORF">NS365_03235</name>
</gene>
<dbReference type="PATRIC" id="fig|401562.3.peg.813"/>
<feature type="domain" description="Fe/B12 periplasmic-binding" evidence="2">
    <location>
        <begin position="41"/>
        <end position="320"/>
    </location>
</feature>
<keyword evidence="1" id="KW-0732">Signal</keyword>
<name>A0A175RC08_9HYPH</name>
<dbReference type="SUPFAM" id="SSF53807">
    <property type="entry name" value="Helical backbone' metal receptor"/>
    <property type="match status" value="1"/>
</dbReference>
<dbReference type="PANTHER" id="PTHR30535">
    <property type="entry name" value="VITAMIN B12-BINDING PROTEIN"/>
    <property type="match status" value="1"/>
</dbReference>
<evidence type="ECO:0000313" key="6">
    <source>
        <dbReference type="Proteomes" id="UP000078529"/>
    </source>
</evidence>
<evidence type="ECO:0000313" key="3">
    <source>
        <dbReference type="EMBL" id="KTQ96422.1"/>
    </source>
</evidence>
<dbReference type="CDD" id="cd01148">
    <property type="entry name" value="TroA_a"/>
    <property type="match status" value="1"/>
</dbReference>
<dbReference type="Proteomes" id="UP000078529">
    <property type="component" value="Unassembled WGS sequence"/>
</dbReference>
<comment type="caution">
    <text evidence="3">The sequence shown here is derived from an EMBL/GenBank/DDBJ whole genome shotgun (WGS) entry which is preliminary data.</text>
</comment>
<evidence type="ECO:0000259" key="2">
    <source>
        <dbReference type="PROSITE" id="PS50983"/>
    </source>
</evidence>
<feature type="signal peptide" evidence="1">
    <location>
        <begin position="1"/>
        <end position="21"/>
    </location>
</feature>
<protein>
    <submittedName>
        <fullName evidence="3">ABC transporter substrate-binding protein</fullName>
    </submittedName>
</protein>